<dbReference type="STRING" id="2711.A0A067ERT8"/>
<evidence type="ECO:0000313" key="2">
    <source>
        <dbReference type="Proteomes" id="UP000027120"/>
    </source>
</evidence>
<feature type="non-terminal residue" evidence="1">
    <location>
        <position position="108"/>
    </location>
</feature>
<proteinExistence type="predicted"/>
<evidence type="ECO:0000313" key="1">
    <source>
        <dbReference type="EMBL" id="KDO57818.1"/>
    </source>
</evidence>
<organism evidence="1 2">
    <name type="scientific">Citrus sinensis</name>
    <name type="common">Sweet orange</name>
    <name type="synonym">Citrus aurantium var. sinensis</name>
    <dbReference type="NCBI Taxonomy" id="2711"/>
    <lineage>
        <taxon>Eukaryota</taxon>
        <taxon>Viridiplantae</taxon>
        <taxon>Streptophyta</taxon>
        <taxon>Embryophyta</taxon>
        <taxon>Tracheophyta</taxon>
        <taxon>Spermatophyta</taxon>
        <taxon>Magnoliopsida</taxon>
        <taxon>eudicotyledons</taxon>
        <taxon>Gunneridae</taxon>
        <taxon>Pentapetalae</taxon>
        <taxon>rosids</taxon>
        <taxon>malvids</taxon>
        <taxon>Sapindales</taxon>
        <taxon>Rutaceae</taxon>
        <taxon>Aurantioideae</taxon>
        <taxon>Citrus</taxon>
    </lineage>
</organism>
<gene>
    <name evidence="1" type="ORF">CISIN_1g040482mg</name>
</gene>
<accession>A0A067ERT8</accession>
<sequence>RLAECFAPLTGWRYCFASMIDFLEDCVSDYQREYGKEADASNVEIKPFLKFVRDRFKCIAAPLKSCIVNFCTRIPKCYMTYIGEDNFHVMANSISLLDSFETLLFEDN</sequence>
<dbReference type="EMBL" id="KK784957">
    <property type="protein sequence ID" value="KDO57818.1"/>
    <property type="molecule type" value="Genomic_DNA"/>
</dbReference>
<dbReference type="AlphaFoldDB" id="A0A067ERT8"/>
<reference evidence="1 2" key="1">
    <citation type="submission" date="2014-04" db="EMBL/GenBank/DDBJ databases">
        <authorList>
            <consortium name="International Citrus Genome Consortium"/>
            <person name="Gmitter F."/>
            <person name="Chen C."/>
            <person name="Farmerie W."/>
            <person name="Harkins T."/>
            <person name="Desany B."/>
            <person name="Mohiuddin M."/>
            <person name="Kodira C."/>
            <person name="Borodovsky M."/>
            <person name="Lomsadze A."/>
            <person name="Burns P."/>
            <person name="Jenkins J."/>
            <person name="Prochnik S."/>
            <person name="Shu S."/>
            <person name="Chapman J."/>
            <person name="Pitluck S."/>
            <person name="Schmutz J."/>
            <person name="Rokhsar D."/>
        </authorList>
    </citation>
    <scope>NUCLEOTIDE SEQUENCE</scope>
</reference>
<protein>
    <submittedName>
        <fullName evidence="1">Uncharacterized protein</fullName>
    </submittedName>
</protein>
<feature type="non-terminal residue" evidence="1">
    <location>
        <position position="1"/>
    </location>
</feature>
<keyword evidence="2" id="KW-1185">Reference proteome</keyword>
<dbReference type="Proteomes" id="UP000027120">
    <property type="component" value="Unassembled WGS sequence"/>
</dbReference>
<name>A0A067ERT8_CITSI</name>